<evidence type="ECO:0008006" key="3">
    <source>
        <dbReference type="Google" id="ProtNLM"/>
    </source>
</evidence>
<sequence>MYAQGRNSLLLLSSECCRFRPLENLSGVNLIRISSCLDHIYHLWIAPKDKNGFPILHLCKHPILCWFRKCLNRSEMNLSRFFSLSMCSFHINHHINVVSMEEKEDYREIATVYDET</sequence>
<organism evidence="1 2">
    <name type="scientific">Caerostris extrusa</name>
    <name type="common">Bark spider</name>
    <name type="synonym">Caerostris bankana</name>
    <dbReference type="NCBI Taxonomy" id="172846"/>
    <lineage>
        <taxon>Eukaryota</taxon>
        <taxon>Metazoa</taxon>
        <taxon>Ecdysozoa</taxon>
        <taxon>Arthropoda</taxon>
        <taxon>Chelicerata</taxon>
        <taxon>Arachnida</taxon>
        <taxon>Araneae</taxon>
        <taxon>Araneomorphae</taxon>
        <taxon>Entelegynae</taxon>
        <taxon>Araneoidea</taxon>
        <taxon>Araneidae</taxon>
        <taxon>Caerostris</taxon>
    </lineage>
</organism>
<comment type="caution">
    <text evidence="1">The sequence shown here is derived from an EMBL/GenBank/DDBJ whole genome shotgun (WGS) entry which is preliminary data.</text>
</comment>
<accession>A0AAV4NYL2</accession>
<name>A0AAV4NYL2_CAEEX</name>
<evidence type="ECO:0000313" key="2">
    <source>
        <dbReference type="Proteomes" id="UP001054945"/>
    </source>
</evidence>
<reference evidence="1 2" key="1">
    <citation type="submission" date="2021-06" db="EMBL/GenBank/DDBJ databases">
        <title>Caerostris extrusa draft genome.</title>
        <authorList>
            <person name="Kono N."/>
            <person name="Arakawa K."/>
        </authorList>
    </citation>
    <scope>NUCLEOTIDE SEQUENCE [LARGE SCALE GENOMIC DNA]</scope>
</reference>
<dbReference type="EMBL" id="BPLR01003907">
    <property type="protein sequence ID" value="GIX90037.1"/>
    <property type="molecule type" value="Genomic_DNA"/>
</dbReference>
<protein>
    <recommendedName>
        <fullName evidence="3">Ycf15</fullName>
    </recommendedName>
</protein>
<proteinExistence type="predicted"/>
<dbReference type="Proteomes" id="UP001054945">
    <property type="component" value="Unassembled WGS sequence"/>
</dbReference>
<evidence type="ECO:0000313" key="1">
    <source>
        <dbReference type="EMBL" id="GIX90037.1"/>
    </source>
</evidence>
<dbReference type="AlphaFoldDB" id="A0AAV4NYL2"/>
<keyword evidence="2" id="KW-1185">Reference proteome</keyword>
<gene>
    <name evidence="1" type="ORF">CEXT_222541</name>
</gene>